<keyword evidence="3" id="KW-1185">Reference proteome</keyword>
<dbReference type="Proteomes" id="UP000324222">
    <property type="component" value="Unassembled WGS sequence"/>
</dbReference>
<organism evidence="2 3">
    <name type="scientific">Portunus trituberculatus</name>
    <name type="common">Swimming crab</name>
    <name type="synonym">Neptunus trituberculatus</name>
    <dbReference type="NCBI Taxonomy" id="210409"/>
    <lineage>
        <taxon>Eukaryota</taxon>
        <taxon>Metazoa</taxon>
        <taxon>Ecdysozoa</taxon>
        <taxon>Arthropoda</taxon>
        <taxon>Crustacea</taxon>
        <taxon>Multicrustacea</taxon>
        <taxon>Malacostraca</taxon>
        <taxon>Eumalacostraca</taxon>
        <taxon>Eucarida</taxon>
        <taxon>Decapoda</taxon>
        <taxon>Pleocyemata</taxon>
        <taxon>Brachyura</taxon>
        <taxon>Eubrachyura</taxon>
        <taxon>Portunoidea</taxon>
        <taxon>Portunidae</taxon>
        <taxon>Portuninae</taxon>
        <taxon>Portunus</taxon>
    </lineage>
</organism>
<protein>
    <submittedName>
        <fullName evidence="2">Uncharacterized protein</fullName>
    </submittedName>
</protein>
<comment type="caution">
    <text evidence="2">The sequence shown here is derived from an EMBL/GenBank/DDBJ whole genome shotgun (WGS) entry which is preliminary data.</text>
</comment>
<dbReference type="EMBL" id="VSRR010052649">
    <property type="protein sequence ID" value="MPC79987.1"/>
    <property type="molecule type" value="Genomic_DNA"/>
</dbReference>
<feature type="region of interest" description="Disordered" evidence="1">
    <location>
        <begin position="1"/>
        <end position="22"/>
    </location>
</feature>
<reference evidence="2 3" key="1">
    <citation type="submission" date="2019-05" db="EMBL/GenBank/DDBJ databases">
        <title>Another draft genome of Portunus trituberculatus and its Hox gene families provides insights of decapod evolution.</title>
        <authorList>
            <person name="Jeong J.-H."/>
            <person name="Song I."/>
            <person name="Kim S."/>
            <person name="Choi T."/>
            <person name="Kim D."/>
            <person name="Ryu S."/>
            <person name="Kim W."/>
        </authorList>
    </citation>
    <scope>NUCLEOTIDE SEQUENCE [LARGE SCALE GENOMIC DNA]</scope>
    <source>
        <tissue evidence="2">Muscle</tissue>
    </source>
</reference>
<evidence type="ECO:0000256" key="1">
    <source>
        <dbReference type="SAM" id="MobiDB-lite"/>
    </source>
</evidence>
<proteinExistence type="predicted"/>
<gene>
    <name evidence="2" type="ORF">E2C01_074547</name>
</gene>
<accession>A0A5B7IEK4</accession>
<feature type="region of interest" description="Disordered" evidence="1">
    <location>
        <begin position="67"/>
        <end position="95"/>
    </location>
</feature>
<dbReference type="AlphaFoldDB" id="A0A5B7IEK4"/>
<evidence type="ECO:0000313" key="2">
    <source>
        <dbReference type="EMBL" id="MPC79987.1"/>
    </source>
</evidence>
<name>A0A5B7IEK4_PORTR</name>
<sequence>MGHDGMFFRRQGPHQQSCDWPAHSRFPAPLLPRYNRLRGACRGEPQGHVCIISGQWPLLPLLATQGDPYHPTRPSERLQRHLGKKLRRERTLHMQ</sequence>
<evidence type="ECO:0000313" key="3">
    <source>
        <dbReference type="Proteomes" id="UP000324222"/>
    </source>
</evidence>